<organism evidence="2 3">
    <name type="scientific">Blepharisma stoltei</name>
    <dbReference type="NCBI Taxonomy" id="1481888"/>
    <lineage>
        <taxon>Eukaryota</taxon>
        <taxon>Sar</taxon>
        <taxon>Alveolata</taxon>
        <taxon>Ciliophora</taxon>
        <taxon>Postciliodesmatophora</taxon>
        <taxon>Heterotrichea</taxon>
        <taxon>Heterotrichida</taxon>
        <taxon>Blepharismidae</taxon>
        <taxon>Blepharisma</taxon>
    </lineage>
</organism>
<dbReference type="SUPFAM" id="SSF50182">
    <property type="entry name" value="Sm-like ribonucleoproteins"/>
    <property type="match status" value="1"/>
</dbReference>
<gene>
    <name evidence="2" type="ORF">BSTOLATCC_MIC15527</name>
</gene>
<evidence type="ECO:0000259" key="1">
    <source>
        <dbReference type="PROSITE" id="PS52002"/>
    </source>
</evidence>
<reference evidence="2" key="1">
    <citation type="submission" date="2021-09" db="EMBL/GenBank/DDBJ databases">
        <authorList>
            <consortium name="AG Swart"/>
            <person name="Singh M."/>
            <person name="Singh A."/>
            <person name="Seah K."/>
            <person name="Emmerich C."/>
        </authorList>
    </citation>
    <scope>NUCLEOTIDE SEQUENCE</scope>
    <source>
        <strain evidence="2">ATCC30299</strain>
    </source>
</reference>
<dbReference type="SMART" id="SM00651">
    <property type="entry name" value="Sm"/>
    <property type="match status" value="1"/>
</dbReference>
<protein>
    <recommendedName>
        <fullName evidence="1">Sm domain-containing protein</fullName>
    </recommendedName>
</protein>
<dbReference type="Pfam" id="PF01423">
    <property type="entry name" value="LSM"/>
    <property type="match status" value="1"/>
</dbReference>
<dbReference type="EMBL" id="CAJZBQ010000015">
    <property type="protein sequence ID" value="CAG9316084.1"/>
    <property type="molecule type" value="Genomic_DNA"/>
</dbReference>
<dbReference type="PROSITE" id="PS52002">
    <property type="entry name" value="SM"/>
    <property type="match status" value="1"/>
</dbReference>
<evidence type="ECO:0000313" key="3">
    <source>
        <dbReference type="Proteomes" id="UP001162131"/>
    </source>
</evidence>
<sequence length="74" mass="8286">MEANDGPLGILKLALEANVEVTLRDSDVIYGKLKSFDEHLNILLTNAQENSHNHDILFIRGDLVKLIRPSVYIA</sequence>
<dbReference type="Gene3D" id="2.30.30.100">
    <property type="match status" value="1"/>
</dbReference>
<dbReference type="InterPro" id="IPR001163">
    <property type="entry name" value="Sm_dom_euk/arc"/>
</dbReference>
<name>A0AAU9IKN9_9CILI</name>
<dbReference type="PANTHER" id="PTHR13110">
    <property type="entry name" value="U6 SNRNA-ASSOCIATED SM-LIKE PROTEIN LSM3"/>
    <property type="match status" value="1"/>
</dbReference>
<dbReference type="InterPro" id="IPR010920">
    <property type="entry name" value="LSM_dom_sf"/>
</dbReference>
<proteinExistence type="predicted"/>
<dbReference type="InterPro" id="IPR040002">
    <property type="entry name" value="Sm-like_LSM3"/>
</dbReference>
<feature type="domain" description="Sm" evidence="1">
    <location>
        <begin position="6"/>
        <end position="73"/>
    </location>
</feature>
<dbReference type="GO" id="GO:0003723">
    <property type="term" value="F:RNA binding"/>
    <property type="evidence" value="ECO:0007669"/>
    <property type="project" value="InterPro"/>
</dbReference>
<comment type="caution">
    <text evidence="2">The sequence shown here is derived from an EMBL/GenBank/DDBJ whole genome shotgun (WGS) entry which is preliminary data.</text>
</comment>
<dbReference type="InterPro" id="IPR047575">
    <property type="entry name" value="Sm"/>
</dbReference>
<accession>A0AAU9IKN9</accession>
<dbReference type="AlphaFoldDB" id="A0AAU9IKN9"/>
<evidence type="ECO:0000313" key="2">
    <source>
        <dbReference type="EMBL" id="CAG9316084.1"/>
    </source>
</evidence>
<dbReference type="Proteomes" id="UP001162131">
    <property type="component" value="Unassembled WGS sequence"/>
</dbReference>
<keyword evidence="3" id="KW-1185">Reference proteome</keyword>